<dbReference type="Proteomes" id="UP000000378">
    <property type="component" value="Chromosome"/>
</dbReference>
<accession>D7CNT7</accession>
<sequence length="211" mass="24796">MFRLFKKRETLAKFNFTYGPIFCHIEGLCKEPSDDLLILSYLMFVSRYFFICDERQIAPMQAFLNDFSSGELWFEEYSYFHEAVQVTVFKTFTEEEKSAVIKLFSGMSPLLLTQDINKIKKPSFKYSLEVFRTDNDVISGFRLSVGPDKILLPLTVSLFFEYVVKHFRDERSVERIMNALKELMDYYEHHDCRSKGSLFIAPSILDSELGR</sequence>
<dbReference type="STRING" id="643648.Slip_1611"/>
<evidence type="ECO:0000313" key="2">
    <source>
        <dbReference type="Proteomes" id="UP000000378"/>
    </source>
</evidence>
<dbReference type="KEGG" id="slp:Slip_1611"/>
<gene>
    <name evidence="1" type="ordered locus">Slip_1611</name>
</gene>
<dbReference type="HOGENOM" id="CLU_1304370_0_0_9"/>
<reference evidence="2" key="1">
    <citation type="journal article" date="2010" name="Stand. Genomic Sci.">
        <title>Complete genome sequence of Syntrophothermus lipocalidus type strain (TGB-C1T).</title>
        <authorList>
            <consortium name="US DOE Joint Genome Institute (JGI-PGF)"/>
            <person name="Djao O."/>
            <person name="Zhang X."/>
            <person name="Lucas S."/>
            <person name="Lapidus A."/>
            <person name="Glavina Del Rio T."/>
            <person name="Nolan M."/>
            <person name="Tice H."/>
            <person name="Cheng J."/>
            <person name="Han C."/>
            <person name="Tapia R."/>
            <person name="Goodwin L."/>
            <person name="Pitluck S."/>
            <person name="Liolios K."/>
            <person name="Ivanova N."/>
            <person name="Mavromatis K."/>
            <person name="Mikhailova N."/>
            <person name="Ovchinnikova G."/>
            <person name="Pati A."/>
            <person name="Brambilla E."/>
            <person name="Chen A."/>
            <person name="Palaniappan K."/>
            <person name="Land M."/>
            <person name="Hauser L."/>
            <person name="Chang Y."/>
            <person name="Jeffries C."/>
            <person name="Rohde M."/>
            <person name="Sikorski J."/>
            <person name="Spring S."/>
            <person name="Goker M."/>
            <person name="Detter J."/>
            <person name="Woyke T."/>
            <person name="Bristow J."/>
            <person name="Eisen J."/>
            <person name="Markowitz V."/>
            <person name="Hugenholtz P."/>
            <person name="Kyrpides N."/>
            <person name="Klenk H."/>
        </authorList>
    </citation>
    <scope>NUCLEOTIDE SEQUENCE [LARGE SCALE GENOMIC DNA]</scope>
    <source>
        <strain evidence="2">DSM 12680 / TGB-C1</strain>
    </source>
</reference>
<reference evidence="1 2" key="2">
    <citation type="journal article" date="2010" name="Stand. Genomic Sci.">
        <title>Complete genome sequence of Syntrophothermus lipocalidus type strain (TGB-C1).</title>
        <authorList>
            <person name="Djao O.D."/>
            <person name="Zhang X."/>
            <person name="Lucas S."/>
            <person name="Lapidus A."/>
            <person name="Del Rio T.G."/>
            <person name="Nolan M."/>
            <person name="Tice H."/>
            <person name="Cheng J.F."/>
            <person name="Han C."/>
            <person name="Tapia R."/>
            <person name="Goodwin L."/>
            <person name="Pitluck S."/>
            <person name="Liolios K."/>
            <person name="Ivanova N."/>
            <person name="Mavromatis K."/>
            <person name="Mikhailova N."/>
            <person name="Ovchinnikova G."/>
            <person name="Pati A."/>
            <person name="Brambilla E."/>
            <person name="Chen A."/>
            <person name="Palaniappan K."/>
            <person name="Land M."/>
            <person name="Hauser L."/>
            <person name="Chang Y.J."/>
            <person name="Jeffries C.D."/>
            <person name="Rohde M."/>
            <person name="Sikorski J."/>
            <person name="Spring S."/>
            <person name="Goker M."/>
            <person name="Detter J.C."/>
            <person name="Woyke T."/>
            <person name="Bristow J."/>
            <person name="Eisen J.A."/>
            <person name="Markowitz V."/>
            <person name="Hugenholtz P."/>
            <person name="Kyrpides N.C."/>
            <person name="Klenk H.P."/>
        </authorList>
    </citation>
    <scope>NUCLEOTIDE SEQUENCE [LARGE SCALE GENOMIC DNA]</scope>
    <source>
        <strain evidence="2">DSM 12680 / TGB-C1</strain>
    </source>
</reference>
<name>D7CNT7_SYNLT</name>
<keyword evidence="2" id="KW-1185">Reference proteome</keyword>
<protein>
    <submittedName>
        <fullName evidence="1">Uncharacterized protein</fullName>
    </submittedName>
</protein>
<evidence type="ECO:0000313" key="1">
    <source>
        <dbReference type="EMBL" id="ADI02372.1"/>
    </source>
</evidence>
<dbReference type="RefSeq" id="WP_013175774.1">
    <property type="nucleotide sequence ID" value="NC_014220.1"/>
</dbReference>
<proteinExistence type="predicted"/>
<dbReference type="EMBL" id="CP002048">
    <property type="protein sequence ID" value="ADI02372.1"/>
    <property type="molecule type" value="Genomic_DNA"/>
</dbReference>
<dbReference type="AlphaFoldDB" id="D7CNT7"/>
<organism evidence="1 2">
    <name type="scientific">Syntrophothermus lipocalidus (strain DSM 12680 / TGB-C1)</name>
    <dbReference type="NCBI Taxonomy" id="643648"/>
    <lineage>
        <taxon>Bacteria</taxon>
        <taxon>Bacillati</taxon>
        <taxon>Bacillota</taxon>
        <taxon>Clostridia</taxon>
        <taxon>Eubacteriales</taxon>
        <taxon>Syntrophomonadaceae</taxon>
        <taxon>Syntrophothermus</taxon>
    </lineage>
</organism>